<evidence type="ECO:0000256" key="3">
    <source>
        <dbReference type="ARBA" id="ARBA00022452"/>
    </source>
</evidence>
<organism evidence="9 10">
    <name type="scientific">Bacteroides caccae</name>
    <dbReference type="NCBI Taxonomy" id="47678"/>
    <lineage>
        <taxon>Bacteria</taxon>
        <taxon>Pseudomonadati</taxon>
        <taxon>Bacteroidota</taxon>
        <taxon>Bacteroidia</taxon>
        <taxon>Bacteroidales</taxon>
        <taxon>Bacteroidaceae</taxon>
        <taxon>Bacteroides</taxon>
    </lineage>
</organism>
<keyword evidence="5 7" id="KW-0472">Membrane</keyword>
<evidence type="ECO:0000256" key="2">
    <source>
        <dbReference type="ARBA" id="ARBA00022448"/>
    </source>
</evidence>
<evidence type="ECO:0000313" key="10">
    <source>
        <dbReference type="Proteomes" id="UP000283512"/>
    </source>
</evidence>
<keyword evidence="4 7" id="KW-0812">Transmembrane</keyword>
<dbReference type="Proteomes" id="UP000283512">
    <property type="component" value="Unassembled WGS sequence"/>
</dbReference>
<dbReference type="SUPFAM" id="SSF56935">
    <property type="entry name" value="Porins"/>
    <property type="match status" value="1"/>
</dbReference>
<dbReference type="NCBIfam" id="TIGR04057">
    <property type="entry name" value="SusC_RagA_signa"/>
    <property type="match status" value="1"/>
</dbReference>
<evidence type="ECO:0000256" key="4">
    <source>
        <dbReference type="ARBA" id="ARBA00022692"/>
    </source>
</evidence>
<dbReference type="SUPFAM" id="SSF49464">
    <property type="entry name" value="Carboxypeptidase regulatory domain-like"/>
    <property type="match status" value="1"/>
</dbReference>
<feature type="domain" description="TonB-dependent receptor plug" evidence="8">
    <location>
        <begin position="232"/>
        <end position="337"/>
    </location>
</feature>
<dbReference type="InterPro" id="IPR023997">
    <property type="entry name" value="TonB-dep_OMP_SusC/RagA_CS"/>
</dbReference>
<keyword evidence="6 7" id="KW-0998">Cell outer membrane</keyword>
<dbReference type="Gene3D" id="2.40.170.20">
    <property type="entry name" value="TonB-dependent receptor, beta-barrel domain"/>
    <property type="match status" value="1"/>
</dbReference>
<sequence>MKNNSQTRNKSKYLTNIGFRFLLLCILLTSHLPKISAEDGFMLLQSTDVTLNLTNVSLETLFKTLEKKSNYVFFFKEDVLQKNEKVTVKAQNESVVSILNRILPPKQLTYTVKGRQVIIVRLPQKEEKKAEVPVEIKEYTVKGTVVDARGQPLPGVNITVQGTTNGVTTDLSGGFTLRIRDGKRVLLVASYIGFSTRKVWVSGETNSLKIMLEESSASLNEVVVVGYGTQKKLNLTGAVTTASGEILENRPIANIAQGLQGMVPNLNITFNSGQPNEAAKINIRGNTSLNGGNALILVDGVEISDLSLINPQDVESVSVLKDASAAAVYGARAAFGVMLVTTKKGNRNQKTRVTYNNNLSWSSPARLPEMPRSDVWARMWNKAYEYDTPGGYYFNEKFMEKLDAHIADPEHNPAILVDTEGIQNPNYSPSNPGWAYVGNTDWLSEFYQKSAFMQQHNVSLSGGTERNNYYASIGFKDQSGIFRYGNDSYKRFNLAFNFDTKLTSWLDVSFATRMSNIKNDEPYMDNGGSSSQTWYYEVYRMFPTLSIFLPNGDFAGMYLNSGNYNVIGKMALAGRNKKETWDQWYIGRFDLHPLKGLSIKGDYSWNRYSTVQKFHRKEIKQTFPEGGPEWIVETPNYVKNYNSNNIYHAINVWAEYKTSFNDVHNISVMGGYNQEEKTYANTSYTMTDLYDNELPISDLAINYKENAEGADIWRVQGAFFRLNYDYRSKYLLEVNGRYDGSSKYAKDDRWAFFPSASIGWRISEEKFFEPLSKVVDNLKLRASVGALGNQITNGYHDYMSILSGKVLTNYMMDGKMVNALNIPSLPSVVTWEKVVTKDLGLDWSLFNNRLMGTFDFYVRDTKDMVRSVTLPAVLGTSGGKENIADMRTTGWELELTWKDRIKNVLGSPMDYSLTVGLSDYQAEITKYDNPNGSLASGMYYEGQKLGEIWGYVTDGYIMDDFEAAKMNYVQKYISSKWYPGDIRYKDLNGDGMIDQGNRTLANPGDQKVIGNSTPRYRFNLQGGIGWRGFDIRAIFEGVGKRDMWTSSDIFWGFSRGIYNSCVTQYHIDNIWTYENPTAYYPRLNANGNKRSKQIQTKYLQNAAYIRLKDITLSYTLPKSWLTKMKMEQVRIYVSGMNLWEKTGLPPFMTPDIVDQITDNSLSSENSGKEYAFMRSYSFGINITF</sequence>
<keyword evidence="2 7" id="KW-0813">Transport</keyword>
<dbReference type="Pfam" id="PF13715">
    <property type="entry name" value="CarbopepD_reg_2"/>
    <property type="match status" value="1"/>
</dbReference>
<name>A0A414YL35_9BACE</name>
<accession>A0A414YL35</accession>
<comment type="similarity">
    <text evidence="7">Belongs to the TonB-dependent receptor family.</text>
</comment>
<reference evidence="9 10" key="1">
    <citation type="submission" date="2018-08" db="EMBL/GenBank/DDBJ databases">
        <title>A genome reference for cultivated species of the human gut microbiota.</title>
        <authorList>
            <person name="Zou Y."/>
            <person name="Xue W."/>
            <person name="Luo G."/>
        </authorList>
    </citation>
    <scope>NUCLEOTIDE SEQUENCE [LARGE SCALE GENOMIC DNA]</scope>
    <source>
        <strain evidence="9 10">AM16-49B</strain>
    </source>
</reference>
<comment type="caution">
    <text evidence="9">The sequence shown here is derived from an EMBL/GenBank/DDBJ whole genome shotgun (WGS) entry which is preliminary data.</text>
</comment>
<dbReference type="Gene3D" id="3.55.50.30">
    <property type="match status" value="1"/>
</dbReference>
<evidence type="ECO:0000259" key="8">
    <source>
        <dbReference type="Pfam" id="PF07715"/>
    </source>
</evidence>
<dbReference type="InterPro" id="IPR037066">
    <property type="entry name" value="Plug_dom_sf"/>
</dbReference>
<dbReference type="GO" id="GO:0009279">
    <property type="term" value="C:cell outer membrane"/>
    <property type="evidence" value="ECO:0007669"/>
    <property type="project" value="UniProtKB-SubCell"/>
</dbReference>
<dbReference type="InterPro" id="IPR039426">
    <property type="entry name" value="TonB-dep_rcpt-like"/>
</dbReference>
<dbReference type="Gene3D" id="2.170.130.10">
    <property type="entry name" value="TonB-dependent receptor, plug domain"/>
    <property type="match status" value="1"/>
</dbReference>
<evidence type="ECO:0000256" key="1">
    <source>
        <dbReference type="ARBA" id="ARBA00004571"/>
    </source>
</evidence>
<keyword evidence="3 7" id="KW-1134">Transmembrane beta strand</keyword>
<comment type="subcellular location">
    <subcellularLocation>
        <location evidence="1 7">Cell outer membrane</location>
        <topology evidence="1 7">Multi-pass membrane protein</topology>
    </subcellularLocation>
</comment>
<evidence type="ECO:0000256" key="6">
    <source>
        <dbReference type="ARBA" id="ARBA00023237"/>
    </source>
</evidence>
<evidence type="ECO:0000313" key="9">
    <source>
        <dbReference type="EMBL" id="RHH86876.1"/>
    </source>
</evidence>
<dbReference type="PROSITE" id="PS52016">
    <property type="entry name" value="TONB_DEPENDENT_REC_3"/>
    <property type="match status" value="1"/>
</dbReference>
<gene>
    <name evidence="9" type="ORF">DW190_16795</name>
</gene>
<dbReference type="InterPro" id="IPR036942">
    <property type="entry name" value="Beta-barrel_TonB_sf"/>
</dbReference>
<dbReference type="InterPro" id="IPR023996">
    <property type="entry name" value="TonB-dep_OMP_SusC/RagA"/>
</dbReference>
<dbReference type="InterPro" id="IPR012910">
    <property type="entry name" value="Plug_dom"/>
</dbReference>
<dbReference type="Gene3D" id="2.60.40.1120">
    <property type="entry name" value="Carboxypeptidase-like, regulatory domain"/>
    <property type="match status" value="1"/>
</dbReference>
<proteinExistence type="inferred from homology"/>
<dbReference type="Pfam" id="PF07715">
    <property type="entry name" value="Plug"/>
    <property type="match status" value="1"/>
</dbReference>
<dbReference type="AlphaFoldDB" id="A0A414YL35"/>
<dbReference type="InterPro" id="IPR008969">
    <property type="entry name" value="CarboxyPept-like_regulatory"/>
</dbReference>
<dbReference type="NCBIfam" id="TIGR04056">
    <property type="entry name" value="OMP_RagA_SusC"/>
    <property type="match status" value="1"/>
</dbReference>
<evidence type="ECO:0000256" key="5">
    <source>
        <dbReference type="ARBA" id="ARBA00023136"/>
    </source>
</evidence>
<evidence type="ECO:0000256" key="7">
    <source>
        <dbReference type="PROSITE-ProRule" id="PRU01360"/>
    </source>
</evidence>
<protein>
    <submittedName>
        <fullName evidence="9">SusC/RagA family TonB-linked outer membrane protein</fullName>
    </submittedName>
</protein>
<dbReference type="EMBL" id="QRKD01000022">
    <property type="protein sequence ID" value="RHH86876.1"/>
    <property type="molecule type" value="Genomic_DNA"/>
</dbReference>